<dbReference type="KEGG" id="vg:65128439"/>
<evidence type="ECO:0000313" key="1">
    <source>
        <dbReference type="EMBL" id="QOR57987.1"/>
    </source>
</evidence>
<dbReference type="Proteomes" id="UP000593838">
    <property type="component" value="Segment"/>
</dbReference>
<accession>A0A7M1RU85</accession>
<sequence length="250" mass="29100">MDIILKFARTNPWAGIAKYKNCKDYISTYWTRSGNRYTGLTPEDARRLEKEMGYEEGHLSPQSGFWKTYAIGLGARDKVLHTERPEDELAYLFLKGHKRVANGINNLKPTHDYVLVNKEIEAEEANKRNKAKREAFSEFNKMSIEEMRKCLRLYGHKTDNISNELVESSLFDLIENNPDKFFLIWVNNKVRDTQYIIEAAISKNVIRKSKNIYYYGTDIIGRSLEDAIASLNDKKNQDIKMTILQEIESK</sequence>
<dbReference type="GeneID" id="65128439"/>
<dbReference type="EMBL" id="MT774375">
    <property type="protein sequence ID" value="QOR57987.1"/>
    <property type="molecule type" value="Genomic_DNA"/>
</dbReference>
<organism evidence="1 2">
    <name type="scientific">uncultured phage cr50_1</name>
    <dbReference type="NCBI Taxonomy" id="2772059"/>
    <lineage>
        <taxon>Viruses</taxon>
        <taxon>Duplodnaviria</taxon>
        <taxon>Heunggongvirae</taxon>
        <taxon>Uroviricota</taxon>
        <taxon>Caudoviricetes</taxon>
        <taxon>Crassvirales</taxon>
        <taxon>Suoliviridae</taxon>
        <taxon>Boorivirinae</taxon>
        <taxon>Cohcovirus</taxon>
        <taxon>Cohcovirus hiberniae</taxon>
    </lineage>
</organism>
<name>A0A7M1RU85_9CAUD</name>
<keyword evidence="2" id="KW-1185">Reference proteome</keyword>
<evidence type="ECO:0000313" key="2">
    <source>
        <dbReference type="Proteomes" id="UP000593838"/>
    </source>
</evidence>
<proteinExistence type="predicted"/>
<protein>
    <submittedName>
        <fullName evidence="1">Protein RecA</fullName>
    </submittedName>
</protein>
<dbReference type="RefSeq" id="YP_010110145.1">
    <property type="nucleotide sequence ID" value="NC_055868.1"/>
</dbReference>
<reference evidence="1 2" key="1">
    <citation type="submission" date="2020-07" db="EMBL/GenBank/DDBJ databases">
        <title>Taxonomic proposal: Crassvirales, a new order of highly abundant and diverse bacterial viruses.</title>
        <authorList>
            <person name="Shkoporov A.N."/>
            <person name="Stockdale S.R."/>
            <person name="Guerin E."/>
            <person name="Ross R.P."/>
            <person name="Hill C."/>
        </authorList>
    </citation>
    <scope>NUCLEOTIDE SEQUENCE [LARGE SCALE GENOMIC DNA]</scope>
</reference>